<dbReference type="AlphaFoldDB" id="A0A640S2P0"/>
<comment type="subcellular location">
    <subcellularLocation>
        <location evidence="1">Golgi apparatus membrane</location>
        <topology evidence="1">Peripheral membrane protein</topology>
        <orientation evidence="1">Cytoplasmic side</orientation>
    </subcellularLocation>
</comment>
<dbReference type="GO" id="GO:0012505">
    <property type="term" value="C:endomembrane system"/>
    <property type="evidence" value="ECO:0007669"/>
    <property type="project" value="UniProtKB-ARBA"/>
</dbReference>
<name>A0A640S2P0_9ACTN</name>
<dbReference type="EMBL" id="BLIN01000002">
    <property type="protein sequence ID" value="GFE05207.1"/>
    <property type="molecule type" value="Genomic_DNA"/>
</dbReference>
<dbReference type="Proteomes" id="UP001432292">
    <property type="component" value="Chromosome"/>
</dbReference>
<reference evidence="5 7" key="1">
    <citation type="submission" date="2019-12" db="EMBL/GenBank/DDBJ databases">
        <title>Whole genome shotgun sequence of Streptomyces caniferus NBRC 15389.</title>
        <authorList>
            <person name="Ichikawa N."/>
            <person name="Kimura A."/>
            <person name="Kitahashi Y."/>
            <person name="Komaki H."/>
            <person name="Tamura T."/>
        </authorList>
    </citation>
    <scope>NUCLEOTIDE SEQUENCE [LARGE SCALE GENOMIC DNA]</scope>
    <source>
        <strain evidence="5 7">NBRC 15389</strain>
    </source>
</reference>
<proteinExistence type="predicted"/>
<evidence type="ECO:0000256" key="3">
    <source>
        <dbReference type="ARBA" id="ARBA00023121"/>
    </source>
</evidence>
<dbReference type="RefSeq" id="WP_159471062.1">
    <property type="nucleotide sequence ID" value="NZ_BAAATH010000051.1"/>
</dbReference>
<dbReference type="InterPro" id="IPR038261">
    <property type="entry name" value="GPP34-like_sf"/>
</dbReference>
<accession>A0A640S2P0</accession>
<keyword evidence="8" id="KW-1185">Reference proteome</keyword>
<reference evidence="6" key="2">
    <citation type="submission" date="2022-10" db="EMBL/GenBank/DDBJ databases">
        <title>The complete genomes of actinobacterial strains from the NBC collection.</title>
        <authorList>
            <person name="Joergensen T.S."/>
            <person name="Alvarez Arevalo M."/>
            <person name="Sterndorff E.B."/>
            <person name="Faurdal D."/>
            <person name="Vuksanovic O."/>
            <person name="Mourched A.-S."/>
            <person name="Charusanti P."/>
            <person name="Shaw S."/>
            <person name="Blin K."/>
            <person name="Weber T."/>
        </authorList>
    </citation>
    <scope>NUCLEOTIDE SEQUENCE</scope>
    <source>
        <strain evidence="6">NBC_01256</strain>
    </source>
</reference>
<evidence type="ECO:0000256" key="1">
    <source>
        <dbReference type="ARBA" id="ARBA00004255"/>
    </source>
</evidence>
<keyword evidence="2" id="KW-0333">Golgi apparatus</keyword>
<dbReference type="Pfam" id="PF05719">
    <property type="entry name" value="GPP34"/>
    <property type="match status" value="1"/>
</dbReference>
<keyword evidence="4" id="KW-0472">Membrane</keyword>
<evidence type="ECO:0000313" key="7">
    <source>
        <dbReference type="Proteomes" id="UP000435837"/>
    </source>
</evidence>
<dbReference type="GO" id="GO:0005737">
    <property type="term" value="C:cytoplasm"/>
    <property type="evidence" value="ECO:0007669"/>
    <property type="project" value="UniProtKB-ARBA"/>
</dbReference>
<dbReference type="GO" id="GO:0070273">
    <property type="term" value="F:phosphatidylinositol-4-phosphate binding"/>
    <property type="evidence" value="ECO:0007669"/>
    <property type="project" value="InterPro"/>
</dbReference>
<evidence type="ECO:0000313" key="8">
    <source>
        <dbReference type="Proteomes" id="UP001432292"/>
    </source>
</evidence>
<evidence type="ECO:0000256" key="2">
    <source>
        <dbReference type="ARBA" id="ARBA00023034"/>
    </source>
</evidence>
<protein>
    <submittedName>
        <fullName evidence="6">GPP34 family phosphoprotein</fullName>
    </submittedName>
</protein>
<dbReference type="Gene3D" id="1.10.3630.10">
    <property type="entry name" value="yeast vps74-n-term truncation variant domain like"/>
    <property type="match status" value="1"/>
</dbReference>
<dbReference type="Proteomes" id="UP000435837">
    <property type="component" value="Unassembled WGS sequence"/>
</dbReference>
<evidence type="ECO:0000313" key="6">
    <source>
        <dbReference type="EMBL" id="WUS23500.1"/>
    </source>
</evidence>
<keyword evidence="3" id="KW-0446">Lipid-binding</keyword>
<sequence length="205" mass="22291">MTTPRDLLFVALDVEAGRTPEHGELSLALAGAELIDLLDANALGLDGDRIVPGFRPAVADRLMDEAASSLDQQPPYESVGDWLWRRGRGLTASYLAVLEAEGQLTRQGGGRWKRFRTGELKPADSPDRRAAVDRLTSDEPVLTALVAPLGILGEAAADPPEVTDEAVATVLGAVDDAVRELQFERQRRALDEEAFSNIWRGYDGW</sequence>
<organism evidence="5 7">
    <name type="scientific">Streptomyces caniferus</name>
    <dbReference type="NCBI Taxonomy" id="285557"/>
    <lineage>
        <taxon>Bacteria</taxon>
        <taxon>Bacillati</taxon>
        <taxon>Actinomycetota</taxon>
        <taxon>Actinomycetes</taxon>
        <taxon>Kitasatosporales</taxon>
        <taxon>Streptomycetaceae</taxon>
        <taxon>Streptomyces</taxon>
    </lineage>
</organism>
<evidence type="ECO:0000313" key="5">
    <source>
        <dbReference type="EMBL" id="GFE05207.1"/>
    </source>
</evidence>
<gene>
    <name evidence="6" type="ORF">OG727_15150</name>
    <name evidence="5" type="ORF">Scani_14750</name>
</gene>
<dbReference type="OrthoDB" id="3871310at2"/>
<dbReference type="EMBL" id="CP108473">
    <property type="protein sequence ID" value="WUS23500.1"/>
    <property type="molecule type" value="Genomic_DNA"/>
</dbReference>
<evidence type="ECO:0000256" key="4">
    <source>
        <dbReference type="ARBA" id="ARBA00023136"/>
    </source>
</evidence>
<dbReference type="InterPro" id="IPR008628">
    <property type="entry name" value="GPP34-like"/>
</dbReference>